<accession>A0A540KTY6</accession>
<gene>
    <name evidence="2" type="ORF">C1H46_036781</name>
</gene>
<reference evidence="2 3" key="1">
    <citation type="journal article" date="2019" name="G3 (Bethesda)">
        <title>Sequencing of a Wild Apple (Malus baccata) Genome Unravels the Differences Between Cultivated and Wild Apple Species Regarding Disease Resistance and Cold Tolerance.</title>
        <authorList>
            <person name="Chen X."/>
        </authorList>
    </citation>
    <scope>NUCLEOTIDE SEQUENCE [LARGE SCALE GENOMIC DNA]</scope>
    <source>
        <strain evidence="3">cv. Shandingzi</strain>
        <tissue evidence="2">Leaves</tissue>
    </source>
</reference>
<dbReference type="AlphaFoldDB" id="A0A540KTY6"/>
<feature type="region of interest" description="Disordered" evidence="1">
    <location>
        <begin position="1"/>
        <end position="60"/>
    </location>
</feature>
<feature type="compositionally biased region" description="Basic and acidic residues" evidence="1">
    <location>
        <begin position="1"/>
        <end position="11"/>
    </location>
</feature>
<dbReference type="Proteomes" id="UP000315295">
    <property type="component" value="Unassembled WGS sequence"/>
</dbReference>
<organism evidence="2 3">
    <name type="scientific">Malus baccata</name>
    <name type="common">Siberian crab apple</name>
    <name type="synonym">Pyrus baccata</name>
    <dbReference type="NCBI Taxonomy" id="106549"/>
    <lineage>
        <taxon>Eukaryota</taxon>
        <taxon>Viridiplantae</taxon>
        <taxon>Streptophyta</taxon>
        <taxon>Embryophyta</taxon>
        <taxon>Tracheophyta</taxon>
        <taxon>Spermatophyta</taxon>
        <taxon>Magnoliopsida</taxon>
        <taxon>eudicotyledons</taxon>
        <taxon>Gunneridae</taxon>
        <taxon>Pentapetalae</taxon>
        <taxon>rosids</taxon>
        <taxon>fabids</taxon>
        <taxon>Rosales</taxon>
        <taxon>Rosaceae</taxon>
        <taxon>Amygdaloideae</taxon>
        <taxon>Maleae</taxon>
        <taxon>Malus</taxon>
    </lineage>
</organism>
<evidence type="ECO:0000256" key="1">
    <source>
        <dbReference type="SAM" id="MobiDB-lite"/>
    </source>
</evidence>
<evidence type="ECO:0000313" key="2">
    <source>
        <dbReference type="EMBL" id="TQD77680.1"/>
    </source>
</evidence>
<protein>
    <submittedName>
        <fullName evidence="2">Uncharacterized protein</fullName>
    </submittedName>
</protein>
<comment type="caution">
    <text evidence="2">The sequence shown here is derived from an EMBL/GenBank/DDBJ whole genome shotgun (WGS) entry which is preliminary data.</text>
</comment>
<dbReference type="EMBL" id="VIEB01000948">
    <property type="protein sequence ID" value="TQD77680.1"/>
    <property type="molecule type" value="Genomic_DNA"/>
</dbReference>
<name>A0A540KTY6_MALBA</name>
<proteinExistence type="predicted"/>
<evidence type="ECO:0000313" key="3">
    <source>
        <dbReference type="Proteomes" id="UP000315295"/>
    </source>
</evidence>
<sequence length="60" mass="6642">MTTSPKKERLSATKTRRRRSLRRELRRSLTPWSTPGPFGSIALPQSPPSPSRRIGAAPSA</sequence>
<keyword evidence="3" id="KW-1185">Reference proteome</keyword>